<evidence type="ECO:0000256" key="1">
    <source>
        <dbReference type="ARBA" id="ARBA00004651"/>
    </source>
</evidence>
<feature type="transmembrane region" description="Helical" evidence="6">
    <location>
        <begin position="246"/>
        <end position="271"/>
    </location>
</feature>
<evidence type="ECO:0000313" key="8">
    <source>
        <dbReference type="Proteomes" id="UP000238196"/>
    </source>
</evidence>
<dbReference type="EMBL" id="PRLP01000106">
    <property type="protein sequence ID" value="PPC75334.1"/>
    <property type="molecule type" value="Genomic_DNA"/>
</dbReference>
<proteinExistence type="predicted"/>
<gene>
    <name evidence="7" type="ORF">C4K68_22160</name>
</gene>
<protein>
    <recommendedName>
        <fullName evidence="9">YihY/virulence factor BrkB family protein</fullName>
    </recommendedName>
</protein>
<keyword evidence="3 6" id="KW-0812">Transmembrane</keyword>
<evidence type="ECO:0000256" key="4">
    <source>
        <dbReference type="ARBA" id="ARBA00022989"/>
    </source>
</evidence>
<dbReference type="InterPro" id="IPR017039">
    <property type="entry name" value="Virul_fac_BrkB"/>
</dbReference>
<name>A0A2S5KKG6_9PROT</name>
<comment type="subcellular location">
    <subcellularLocation>
        <location evidence="1">Cell membrane</location>
        <topology evidence="1">Multi-pass membrane protein</topology>
    </subcellularLocation>
</comment>
<dbReference type="NCBIfam" id="TIGR00765">
    <property type="entry name" value="yihY_not_rbn"/>
    <property type="match status" value="1"/>
</dbReference>
<evidence type="ECO:0000256" key="6">
    <source>
        <dbReference type="SAM" id="Phobius"/>
    </source>
</evidence>
<dbReference type="Proteomes" id="UP000238196">
    <property type="component" value="Unassembled WGS sequence"/>
</dbReference>
<evidence type="ECO:0000256" key="5">
    <source>
        <dbReference type="ARBA" id="ARBA00023136"/>
    </source>
</evidence>
<evidence type="ECO:0000256" key="3">
    <source>
        <dbReference type="ARBA" id="ARBA00022692"/>
    </source>
</evidence>
<comment type="caution">
    <text evidence="7">The sequence shown here is derived from an EMBL/GenBank/DDBJ whole genome shotgun (WGS) entry which is preliminary data.</text>
</comment>
<dbReference type="OrthoDB" id="5292154at2"/>
<evidence type="ECO:0000256" key="2">
    <source>
        <dbReference type="ARBA" id="ARBA00022475"/>
    </source>
</evidence>
<reference evidence="7 8" key="1">
    <citation type="submission" date="2018-02" db="EMBL/GenBank/DDBJ databases">
        <title>novel marine gammaproteobacteria from coastal saline agro ecosystem.</title>
        <authorList>
            <person name="Krishnan R."/>
            <person name="Ramesh Kumar N."/>
        </authorList>
    </citation>
    <scope>NUCLEOTIDE SEQUENCE [LARGE SCALE GENOMIC DNA]</scope>
    <source>
        <strain evidence="7 8">228</strain>
    </source>
</reference>
<evidence type="ECO:0008006" key="9">
    <source>
        <dbReference type="Google" id="ProtNLM"/>
    </source>
</evidence>
<dbReference type="GO" id="GO:0005886">
    <property type="term" value="C:plasma membrane"/>
    <property type="evidence" value="ECO:0007669"/>
    <property type="project" value="UniProtKB-SubCell"/>
</dbReference>
<dbReference type="PIRSF" id="PIRSF035875">
    <property type="entry name" value="RNase_BN"/>
    <property type="match status" value="1"/>
</dbReference>
<feature type="transmembrane region" description="Helical" evidence="6">
    <location>
        <begin position="33"/>
        <end position="56"/>
    </location>
</feature>
<feature type="transmembrane region" description="Helical" evidence="6">
    <location>
        <begin position="142"/>
        <end position="169"/>
    </location>
</feature>
<organism evidence="7 8">
    <name type="scientific">Proteobacteria bacterium 228</name>
    <dbReference type="NCBI Taxonomy" id="2083153"/>
    <lineage>
        <taxon>Bacteria</taxon>
        <taxon>Pseudomonadati</taxon>
        <taxon>Pseudomonadota</taxon>
    </lineage>
</organism>
<feature type="transmembrane region" description="Helical" evidence="6">
    <location>
        <begin position="181"/>
        <end position="202"/>
    </location>
</feature>
<keyword evidence="2" id="KW-1003">Cell membrane</keyword>
<dbReference type="PANTHER" id="PTHR30213:SF1">
    <property type="entry name" value="INNER MEMBRANE PROTEIN YHJD"/>
    <property type="match status" value="1"/>
</dbReference>
<feature type="transmembrane region" description="Helical" evidence="6">
    <location>
        <begin position="92"/>
        <end position="113"/>
    </location>
</feature>
<dbReference type="PANTHER" id="PTHR30213">
    <property type="entry name" value="INNER MEMBRANE PROTEIN YHJD"/>
    <property type="match status" value="1"/>
</dbReference>
<feature type="transmembrane region" description="Helical" evidence="6">
    <location>
        <begin position="214"/>
        <end position="234"/>
    </location>
</feature>
<sequence length="320" mass="34787">MSAGRSLPSLWHLLKMTATAWLDDRAMRLAAALAYYSIFSLAPLIIIAISVAGFIFGEAAARGAISEQLTETLGPMGASAVENMINSARSTASSGLMTIVGIGLLIFSATGIFGQLKDAMNTIWGIMPKPDRGVRGMVIDRLLALIMVFCIGLLLMASLVITVCLSALSGWLGDVMPLPGAFWQALNLLVSFAVTTLLFAMIFKILPDADIRWLDVWTGAAITSLLFTLGKWGLSLYLGRESAVSTYGAAGAFVLILLWVHYSACILFFGAEFTQVYAHARGHEIHPNRFAIRIDELTAYKQRLKEQKQHKAERQALQNS</sequence>
<accession>A0A2S5KKG6</accession>
<dbReference type="Pfam" id="PF03631">
    <property type="entry name" value="Virul_fac_BrkB"/>
    <property type="match status" value="1"/>
</dbReference>
<keyword evidence="5 6" id="KW-0472">Membrane</keyword>
<evidence type="ECO:0000313" key="7">
    <source>
        <dbReference type="EMBL" id="PPC75334.1"/>
    </source>
</evidence>
<keyword evidence="4 6" id="KW-1133">Transmembrane helix</keyword>
<dbReference type="AlphaFoldDB" id="A0A2S5KKG6"/>